<dbReference type="EMBL" id="FOJT01000006">
    <property type="protein sequence ID" value="SFB27888.1"/>
    <property type="molecule type" value="Genomic_DNA"/>
</dbReference>
<dbReference type="OrthoDB" id="9157197at2"/>
<proteinExistence type="predicted"/>
<dbReference type="RefSeq" id="WP_091477448.1">
    <property type="nucleotide sequence ID" value="NZ_FOJT01000006.1"/>
</dbReference>
<sequence length="84" mass="9892">MKIEKNTVIKLKLFLGTLAPTKRINDNENYWKLIGEKGKVIDVREINDGRVLVLFDKNLDEFRVENHNPIKNSLWIKKTDLEVK</sequence>
<keyword evidence="2" id="KW-1185">Reference proteome</keyword>
<accession>A0A1I0ZU87</accession>
<dbReference type="AlphaFoldDB" id="A0A1I0ZU87"/>
<reference evidence="2" key="1">
    <citation type="submission" date="2016-10" db="EMBL/GenBank/DDBJ databases">
        <authorList>
            <person name="Varghese N."/>
            <person name="Submissions S."/>
        </authorList>
    </citation>
    <scope>NUCLEOTIDE SEQUENCE [LARGE SCALE GENOMIC DNA]</scope>
    <source>
        <strain evidence="2">DSM 21789</strain>
    </source>
</reference>
<evidence type="ECO:0000313" key="1">
    <source>
        <dbReference type="EMBL" id="SFB27888.1"/>
    </source>
</evidence>
<evidence type="ECO:0000313" key="2">
    <source>
        <dbReference type="Proteomes" id="UP000199604"/>
    </source>
</evidence>
<protein>
    <submittedName>
        <fullName evidence="1">Uncharacterized protein</fullName>
    </submittedName>
</protein>
<dbReference type="STRING" id="498292.SAMN05660845_2365"/>
<gene>
    <name evidence="1" type="ORF">SAMN05660845_2365</name>
</gene>
<name>A0A1I0ZU87_9FLAO</name>
<organism evidence="1 2">
    <name type="scientific">Flavobacterium swingsii</name>
    <dbReference type="NCBI Taxonomy" id="498292"/>
    <lineage>
        <taxon>Bacteria</taxon>
        <taxon>Pseudomonadati</taxon>
        <taxon>Bacteroidota</taxon>
        <taxon>Flavobacteriia</taxon>
        <taxon>Flavobacteriales</taxon>
        <taxon>Flavobacteriaceae</taxon>
        <taxon>Flavobacterium</taxon>
    </lineage>
</organism>
<dbReference type="Proteomes" id="UP000199604">
    <property type="component" value="Unassembled WGS sequence"/>
</dbReference>